<comment type="caution">
    <text evidence="7">The sequence shown here is derived from an EMBL/GenBank/DDBJ whole genome shotgun (WGS) entry which is preliminary data.</text>
</comment>
<dbReference type="Pfam" id="PF03798">
    <property type="entry name" value="TRAM_LAG1_CLN8"/>
    <property type="match status" value="1"/>
</dbReference>
<evidence type="ECO:0000256" key="3">
    <source>
        <dbReference type="ARBA" id="ARBA00022989"/>
    </source>
</evidence>
<dbReference type="SMART" id="SM00724">
    <property type="entry name" value="TLC"/>
    <property type="match status" value="1"/>
</dbReference>
<reference evidence="7 8" key="1">
    <citation type="journal article" date="2023" name="Hortic Res">
        <title>Pangenome of water caltrop reveals structural variations and asymmetric subgenome divergence after allopolyploidization.</title>
        <authorList>
            <person name="Zhang X."/>
            <person name="Chen Y."/>
            <person name="Wang L."/>
            <person name="Yuan Y."/>
            <person name="Fang M."/>
            <person name="Shi L."/>
            <person name="Lu R."/>
            <person name="Comes H.P."/>
            <person name="Ma Y."/>
            <person name="Chen Y."/>
            <person name="Huang G."/>
            <person name="Zhou Y."/>
            <person name="Zheng Z."/>
            <person name="Qiu Y."/>
        </authorList>
    </citation>
    <scope>NUCLEOTIDE SEQUENCE [LARGE SCALE GENOMIC DNA]</scope>
    <source>
        <tissue evidence="7">Roots</tissue>
    </source>
</reference>
<keyword evidence="4 5" id="KW-0472">Membrane</keyword>
<sequence length="258" mass="28299">MEGRLPNLVPWGVVVWSSAFLFTRRSLPTFSFDFSNRLVSTVHAIVAVSLASMSVEDWSSPISPLASKPSPRQETALAVSLAYLIYDLFCCLFDKRVSVDNAVHHLVSIIGIGAGLLYGKCGSEQVAALWITEISSPFLHLRELLKELGYRDTGLNLAADVSRSLFNSIPVFFSSEVHKDVAGLSVGVKQLAFAATFSLARMMGGPYLTYKALSADNPLLIKAMAIGLQLVSAFWFYKIVRMLKYKLSKISSSPRKLA</sequence>
<dbReference type="PANTHER" id="PTHR31898">
    <property type="entry name" value="TRANSMEMBRANE PROTEIN 136"/>
    <property type="match status" value="1"/>
</dbReference>
<evidence type="ECO:0000313" key="8">
    <source>
        <dbReference type="Proteomes" id="UP001345219"/>
    </source>
</evidence>
<keyword evidence="8" id="KW-1185">Reference proteome</keyword>
<dbReference type="Proteomes" id="UP001345219">
    <property type="component" value="Chromosome 24"/>
</dbReference>
<evidence type="ECO:0000256" key="5">
    <source>
        <dbReference type="PROSITE-ProRule" id="PRU00205"/>
    </source>
</evidence>
<keyword evidence="3" id="KW-1133">Transmembrane helix</keyword>
<dbReference type="PANTHER" id="PTHR31898:SF1">
    <property type="entry name" value="TLC DOMAIN-CONTAINING PROTEIN 5"/>
    <property type="match status" value="1"/>
</dbReference>
<organism evidence="7 8">
    <name type="scientific">Trapa incisa</name>
    <dbReference type="NCBI Taxonomy" id="236973"/>
    <lineage>
        <taxon>Eukaryota</taxon>
        <taxon>Viridiplantae</taxon>
        <taxon>Streptophyta</taxon>
        <taxon>Embryophyta</taxon>
        <taxon>Tracheophyta</taxon>
        <taxon>Spermatophyta</taxon>
        <taxon>Magnoliopsida</taxon>
        <taxon>eudicotyledons</taxon>
        <taxon>Gunneridae</taxon>
        <taxon>Pentapetalae</taxon>
        <taxon>rosids</taxon>
        <taxon>malvids</taxon>
        <taxon>Myrtales</taxon>
        <taxon>Lythraceae</taxon>
        <taxon>Trapa</taxon>
    </lineage>
</organism>
<name>A0AAN7KKR0_9MYRT</name>
<gene>
    <name evidence="7" type="ORF">SAY87_031575</name>
</gene>
<evidence type="ECO:0000256" key="4">
    <source>
        <dbReference type="ARBA" id="ARBA00023136"/>
    </source>
</evidence>
<protein>
    <recommendedName>
        <fullName evidence="6">TLC domain-containing protein</fullName>
    </recommendedName>
</protein>
<evidence type="ECO:0000256" key="1">
    <source>
        <dbReference type="ARBA" id="ARBA00004141"/>
    </source>
</evidence>
<evidence type="ECO:0000259" key="6">
    <source>
        <dbReference type="PROSITE" id="PS50922"/>
    </source>
</evidence>
<dbReference type="PROSITE" id="PS50922">
    <property type="entry name" value="TLC"/>
    <property type="match status" value="1"/>
</dbReference>
<dbReference type="AlphaFoldDB" id="A0AAN7KKR0"/>
<evidence type="ECO:0000256" key="2">
    <source>
        <dbReference type="ARBA" id="ARBA00022692"/>
    </source>
</evidence>
<feature type="domain" description="TLC" evidence="6">
    <location>
        <begin position="29"/>
        <end position="248"/>
    </location>
</feature>
<dbReference type="InterPro" id="IPR006634">
    <property type="entry name" value="TLC-dom"/>
</dbReference>
<accession>A0AAN7KKR0</accession>
<proteinExistence type="predicted"/>
<dbReference type="GO" id="GO:0016020">
    <property type="term" value="C:membrane"/>
    <property type="evidence" value="ECO:0007669"/>
    <property type="project" value="UniProtKB-SubCell"/>
</dbReference>
<evidence type="ECO:0000313" key="7">
    <source>
        <dbReference type="EMBL" id="KAK4771043.1"/>
    </source>
</evidence>
<dbReference type="InterPro" id="IPR042512">
    <property type="entry name" value="TLCD5"/>
</dbReference>
<keyword evidence="2 5" id="KW-0812">Transmembrane</keyword>
<comment type="subcellular location">
    <subcellularLocation>
        <location evidence="1">Membrane</location>
        <topology evidence="1">Multi-pass membrane protein</topology>
    </subcellularLocation>
</comment>
<dbReference type="EMBL" id="JAXIOK010000005">
    <property type="protein sequence ID" value="KAK4771043.1"/>
    <property type="molecule type" value="Genomic_DNA"/>
</dbReference>